<dbReference type="RefSeq" id="WP_106181572.1">
    <property type="nucleotide sequence ID" value="NZ_PVNH01000012.1"/>
</dbReference>
<protein>
    <recommendedName>
        <fullName evidence="8">Probable cytosol aminopeptidase</fullName>
        <ecNumber evidence="8">3.4.11.1</ecNumber>
    </recommendedName>
    <alternativeName>
        <fullName evidence="8">Leucine aminopeptidase</fullName>
        <shortName evidence="8">LAP</shortName>
        <ecNumber evidence="8">3.4.11.10</ecNumber>
    </alternativeName>
    <alternativeName>
        <fullName evidence="8">Leucyl aminopeptidase</fullName>
    </alternativeName>
</protein>
<comment type="similarity">
    <text evidence="3 8">Belongs to the peptidase M17 family.</text>
</comment>
<evidence type="ECO:0000313" key="10">
    <source>
        <dbReference type="EMBL" id="PRX44257.1"/>
    </source>
</evidence>
<dbReference type="Pfam" id="PF00883">
    <property type="entry name" value="Peptidase_M17"/>
    <property type="match status" value="1"/>
</dbReference>
<evidence type="ECO:0000313" key="11">
    <source>
        <dbReference type="Proteomes" id="UP000238362"/>
    </source>
</evidence>
<proteinExistence type="inferred from homology"/>
<dbReference type="AlphaFoldDB" id="A0A2T0LMF2"/>
<dbReference type="SUPFAM" id="SSF52949">
    <property type="entry name" value="Macro domain-like"/>
    <property type="match status" value="1"/>
</dbReference>
<dbReference type="GO" id="GO:0006508">
    <property type="term" value="P:proteolysis"/>
    <property type="evidence" value="ECO:0007669"/>
    <property type="project" value="UniProtKB-KW"/>
</dbReference>
<feature type="binding site" evidence="8">
    <location>
        <position position="350"/>
    </location>
    <ligand>
        <name>Mn(2+)</name>
        <dbReference type="ChEBI" id="CHEBI:29035"/>
        <label>2</label>
    </ligand>
</feature>
<evidence type="ECO:0000256" key="2">
    <source>
        <dbReference type="ARBA" id="ARBA00000967"/>
    </source>
</evidence>
<dbReference type="EC" id="3.4.11.1" evidence="8"/>
<dbReference type="PANTHER" id="PTHR11963">
    <property type="entry name" value="LEUCINE AMINOPEPTIDASE-RELATED"/>
    <property type="match status" value="1"/>
</dbReference>
<comment type="catalytic activity">
    <reaction evidence="2 8">
        <text>Release of an N-terminal amino acid, preferentially leucine, but not glutamic or aspartic acids.</text>
        <dbReference type="EC" id="3.4.11.10"/>
    </reaction>
</comment>
<dbReference type="PANTHER" id="PTHR11963:SF23">
    <property type="entry name" value="CYTOSOL AMINOPEPTIDASE"/>
    <property type="match status" value="1"/>
</dbReference>
<dbReference type="Proteomes" id="UP000238362">
    <property type="component" value="Unassembled WGS sequence"/>
</dbReference>
<dbReference type="OrthoDB" id="9809354at2"/>
<comment type="caution">
    <text evidence="10">The sequence shown here is derived from an EMBL/GenBank/DDBJ whole genome shotgun (WGS) entry which is preliminary data.</text>
</comment>
<dbReference type="CDD" id="cd00433">
    <property type="entry name" value="Peptidase_M17"/>
    <property type="match status" value="1"/>
</dbReference>
<feature type="binding site" evidence="8">
    <location>
        <position position="350"/>
    </location>
    <ligand>
        <name>Mn(2+)</name>
        <dbReference type="ChEBI" id="CHEBI:29035"/>
        <label>1</label>
    </ligand>
</feature>
<dbReference type="GO" id="GO:0005737">
    <property type="term" value="C:cytoplasm"/>
    <property type="evidence" value="ECO:0007669"/>
    <property type="project" value="UniProtKB-SubCell"/>
</dbReference>
<evidence type="ECO:0000256" key="6">
    <source>
        <dbReference type="ARBA" id="ARBA00022801"/>
    </source>
</evidence>
<dbReference type="PRINTS" id="PR00481">
    <property type="entry name" value="LAMNOPPTDASE"/>
</dbReference>
<dbReference type="EC" id="3.4.11.10" evidence="8"/>
<dbReference type="PROSITE" id="PS00631">
    <property type="entry name" value="CYTOSOL_AP"/>
    <property type="match status" value="1"/>
</dbReference>
<dbReference type="InterPro" id="IPR000819">
    <property type="entry name" value="Peptidase_M17_C"/>
</dbReference>
<name>A0A2T0LMF2_9PSEU</name>
<feature type="domain" description="Cytosol aminopeptidase" evidence="9">
    <location>
        <begin position="346"/>
        <end position="353"/>
    </location>
</feature>
<feature type="binding site" evidence="8">
    <location>
        <position position="348"/>
    </location>
    <ligand>
        <name>Mn(2+)</name>
        <dbReference type="ChEBI" id="CHEBI:29035"/>
        <label>1</label>
    </ligand>
</feature>
<evidence type="ECO:0000259" key="9">
    <source>
        <dbReference type="PROSITE" id="PS00631"/>
    </source>
</evidence>
<evidence type="ECO:0000256" key="3">
    <source>
        <dbReference type="ARBA" id="ARBA00009528"/>
    </source>
</evidence>
<dbReference type="InterPro" id="IPR043472">
    <property type="entry name" value="Macro_dom-like"/>
</dbReference>
<keyword evidence="6 8" id="KW-0378">Hydrolase</keyword>
<keyword evidence="8" id="KW-0479">Metal-binding</keyword>
<accession>A0A2T0LMF2</accession>
<comment type="catalytic activity">
    <reaction evidence="1 8">
        <text>Release of an N-terminal amino acid, Xaa-|-Yaa-, in which Xaa is preferably Leu, but may be other amino acids including Pro although not Arg or Lys, and Yaa may be Pro. Amino acid amides and methyl esters are also readily hydrolyzed, but rates on arylamides are exceedingly low.</text>
        <dbReference type="EC" id="3.4.11.1"/>
    </reaction>
</comment>
<organism evidence="10 11">
    <name type="scientific">Prauserella shujinwangii</name>
    <dbReference type="NCBI Taxonomy" id="1453103"/>
    <lineage>
        <taxon>Bacteria</taxon>
        <taxon>Bacillati</taxon>
        <taxon>Actinomycetota</taxon>
        <taxon>Actinomycetes</taxon>
        <taxon>Pseudonocardiales</taxon>
        <taxon>Pseudonocardiaceae</taxon>
        <taxon>Prauserella</taxon>
    </lineage>
</organism>
<feature type="active site" evidence="8">
    <location>
        <position position="352"/>
    </location>
</feature>
<keyword evidence="11" id="KW-1185">Reference proteome</keyword>
<dbReference type="HAMAP" id="MF_00181">
    <property type="entry name" value="Cytosol_peptidase_M17"/>
    <property type="match status" value="1"/>
</dbReference>
<feature type="binding site" evidence="8">
    <location>
        <position position="266"/>
    </location>
    <ligand>
        <name>Mn(2+)</name>
        <dbReference type="ChEBI" id="CHEBI:29035"/>
        <label>2</label>
    </ligand>
</feature>
<comment type="cofactor">
    <cofactor evidence="8">
        <name>Mn(2+)</name>
        <dbReference type="ChEBI" id="CHEBI:29035"/>
    </cofactor>
    <text evidence="8">Binds 2 manganese ions per subunit.</text>
</comment>
<feature type="binding site" evidence="8">
    <location>
        <position position="271"/>
    </location>
    <ligand>
        <name>Mn(2+)</name>
        <dbReference type="ChEBI" id="CHEBI:29035"/>
        <label>2</label>
    </ligand>
</feature>
<keyword evidence="5 8" id="KW-0645">Protease</keyword>
<dbReference type="InterPro" id="IPR023042">
    <property type="entry name" value="Peptidase_M17_leu_NH2_pept"/>
</dbReference>
<feature type="binding site" evidence="8">
    <location>
        <position position="289"/>
    </location>
    <ligand>
        <name>Mn(2+)</name>
        <dbReference type="ChEBI" id="CHEBI:29035"/>
        <label>2</label>
    </ligand>
</feature>
<comment type="function">
    <text evidence="7 8">Presumably involved in the processing and regular turnover of intracellular proteins. Catalyzes the removal of unsubstituted N-terminal amino acids from various peptides.</text>
</comment>
<evidence type="ECO:0000256" key="4">
    <source>
        <dbReference type="ARBA" id="ARBA00022438"/>
    </source>
</evidence>
<evidence type="ECO:0000256" key="1">
    <source>
        <dbReference type="ARBA" id="ARBA00000135"/>
    </source>
</evidence>
<gene>
    <name evidence="8" type="primary">pepA</name>
    <name evidence="10" type="ORF">B0I33_112135</name>
</gene>
<feature type="active site" evidence="8">
    <location>
        <position position="278"/>
    </location>
</feature>
<evidence type="ECO:0000256" key="5">
    <source>
        <dbReference type="ARBA" id="ARBA00022670"/>
    </source>
</evidence>
<dbReference type="GO" id="GO:0030145">
    <property type="term" value="F:manganese ion binding"/>
    <property type="evidence" value="ECO:0007669"/>
    <property type="project" value="UniProtKB-UniRule"/>
</dbReference>
<sequence length="498" mass="51144">MARSPLPSVPSRLPDVEVADAARRGTPLAVVIPQRSAEGEPSPYAGLIADLRATGKAGEVQTVPGDPSAGPRWLVGAGDGEGRHYRGAGAAFIRAANAFAAAAADTGARPPRSVQVELPGDAGAEACAEFVLGALLGGYRYDAGSGEPKPEVRSLRLLPGGGAEEVERAADAVRRARELAAASAFARDLANTPSNVKNPAWLAGVAERVAGEVPGLAVTVRDEEWLAARGFGGVLAVGGGSASPPRLIELSYRPRGASGHLLLVGKGVTFDTGGISIKPAEGMHLMRTDMSGGGAVIAAMRAIATLAPRVRVTALVPAAENHVSGSAYRPGDIVRHYGGRTTEVANTDAEGRMILADALAYGVRRFSPDAVVDVATLTGAMKVALGLRTGGLFATDDALAERIAAAGERAGERWWRMPLLDAHADDVRGEIADVRQAPPGPGGITAALFLREFAGGLPWAHLDIAGPARSEKNYDEVVPGGTGFAARTLVELAVSFSA</sequence>
<keyword evidence="8" id="KW-0464">Manganese</keyword>
<dbReference type="GO" id="GO:0070006">
    <property type="term" value="F:metalloaminopeptidase activity"/>
    <property type="evidence" value="ECO:0007669"/>
    <property type="project" value="InterPro"/>
</dbReference>
<comment type="subcellular location">
    <subcellularLocation>
        <location evidence="8">Cytoplasm</location>
    </subcellularLocation>
</comment>
<dbReference type="Gene3D" id="3.40.630.10">
    <property type="entry name" value="Zn peptidases"/>
    <property type="match status" value="1"/>
</dbReference>
<keyword evidence="4 8" id="KW-0031">Aminopeptidase</keyword>
<evidence type="ECO:0000256" key="8">
    <source>
        <dbReference type="HAMAP-Rule" id="MF_00181"/>
    </source>
</evidence>
<dbReference type="EMBL" id="PVNH01000012">
    <property type="protein sequence ID" value="PRX44257.1"/>
    <property type="molecule type" value="Genomic_DNA"/>
</dbReference>
<dbReference type="SUPFAM" id="SSF53187">
    <property type="entry name" value="Zn-dependent exopeptidases"/>
    <property type="match status" value="1"/>
</dbReference>
<dbReference type="Gene3D" id="3.40.220.10">
    <property type="entry name" value="Leucine Aminopeptidase, subunit E, domain 1"/>
    <property type="match status" value="1"/>
</dbReference>
<reference evidence="10 11" key="1">
    <citation type="submission" date="2018-03" db="EMBL/GenBank/DDBJ databases">
        <title>Genomic Encyclopedia of Type Strains, Phase III (KMG-III): the genomes of soil and plant-associated and newly described type strains.</title>
        <authorList>
            <person name="Whitman W."/>
        </authorList>
    </citation>
    <scope>NUCLEOTIDE SEQUENCE [LARGE SCALE GENOMIC DNA]</scope>
    <source>
        <strain evidence="10 11">CGMCC 4.7125</strain>
    </source>
</reference>
<evidence type="ECO:0000256" key="7">
    <source>
        <dbReference type="ARBA" id="ARBA00049972"/>
    </source>
</evidence>
<dbReference type="InterPro" id="IPR011356">
    <property type="entry name" value="Leucine_aapep/pepB"/>
</dbReference>
<feature type="binding site" evidence="8">
    <location>
        <position position="271"/>
    </location>
    <ligand>
        <name>Mn(2+)</name>
        <dbReference type="ChEBI" id="CHEBI:29035"/>
        <label>1</label>
    </ligand>
</feature>
<keyword evidence="8" id="KW-0963">Cytoplasm</keyword>